<keyword evidence="3" id="KW-1185">Reference proteome</keyword>
<proteinExistence type="predicted"/>
<dbReference type="Gene3D" id="2.60.120.330">
    <property type="entry name" value="B-lactam Antibiotic, Isopenicillin N Synthase, Chain"/>
    <property type="match status" value="1"/>
</dbReference>
<dbReference type="Pfam" id="PF07350">
    <property type="entry name" value="Gig2-like"/>
    <property type="match status" value="1"/>
</dbReference>
<evidence type="ECO:0000313" key="2">
    <source>
        <dbReference type="EMBL" id="RDW71515.1"/>
    </source>
</evidence>
<evidence type="ECO:0000256" key="1">
    <source>
        <dbReference type="SAM" id="MobiDB-lite"/>
    </source>
</evidence>
<name>A0A3D8RBX1_9HELO</name>
<dbReference type="PANTHER" id="PTHR30613:SF1">
    <property type="entry name" value="DUF1479 DOMAIN PROTEIN (AFU_ORTHOLOGUE AFUA_5G09280)"/>
    <property type="match status" value="1"/>
</dbReference>
<dbReference type="InterPro" id="IPR027443">
    <property type="entry name" value="IPNS-like_sf"/>
</dbReference>
<dbReference type="Proteomes" id="UP000256645">
    <property type="component" value="Unassembled WGS sequence"/>
</dbReference>
<protein>
    <recommendedName>
        <fullName evidence="4">DUF1479-domain-containing protein</fullName>
    </recommendedName>
</protein>
<dbReference type="InterPro" id="IPR010856">
    <property type="entry name" value="Gig2-like"/>
</dbReference>
<gene>
    <name evidence="2" type="ORF">BP6252_08078</name>
</gene>
<evidence type="ECO:0008006" key="4">
    <source>
        <dbReference type="Google" id="ProtNLM"/>
    </source>
</evidence>
<dbReference type="EMBL" id="PDLM01000008">
    <property type="protein sequence ID" value="RDW71515.1"/>
    <property type="molecule type" value="Genomic_DNA"/>
</dbReference>
<dbReference type="PANTHER" id="PTHR30613">
    <property type="entry name" value="UNCHARACTERIZED PROTEIN YBIU-RELATED"/>
    <property type="match status" value="1"/>
</dbReference>
<sequence>MPSRTSTWPSGWPTFSPSDNEPNDTLQAELKASIIAEYGPEALRTAWIKTCNALKDVTARIAKEGNKSVPIFSYEEVTSNHSEQVINQMKATGCFIIRNVVPSAEASQHFSELQAFIASNRDTITGWPAKSVAIYHLFSTPTQLKIKTTPKHLRLQKLLNSLYTDSSCSLEEQEAKYEPILYPDAVRVRAPGQEFLGLGPHIDSGSLVRWADHSYRQTYAAILSGSPETYDPFDMAHRQYARTDLFPGGAHSSVFRSFQGWTALTKCESGKGGLLLLPDIKTATAYMMLRPFFTAPVKEEEWRDAEKWSIDESGWFPGTYRWDSQLLSRESHPHLCLEDTLVRIPDMEPGDTVWWHADMCHAVETTHTGTIPASVCYIPSSPSTTPNLAYIRQHWKDLVAGIPPDDYKYLDGTGSELVLSKQNERKMKGALSLDLISAEGRRGLGEGV</sequence>
<dbReference type="STRING" id="1849047.A0A3D8RBX1"/>
<evidence type="ECO:0000313" key="3">
    <source>
        <dbReference type="Proteomes" id="UP000256645"/>
    </source>
</evidence>
<accession>A0A3D8RBX1</accession>
<dbReference type="OrthoDB" id="8249012at2759"/>
<reference evidence="2 3" key="1">
    <citation type="journal article" date="2018" name="IMA Fungus">
        <title>IMA Genome-F 9: Draft genome sequence of Annulohypoxylon stygium, Aspergillus mulundensis, Berkeleyomyces basicola (syn. Thielaviopsis basicola), Ceratocystis smalleyi, two Cercospora beticola strains, Coleophoma cylindrospora, Fusarium fracticaudum, Phialophora cf. hyalina, and Morchella septimelata.</title>
        <authorList>
            <person name="Wingfield B.D."/>
            <person name="Bills G.F."/>
            <person name="Dong Y."/>
            <person name="Huang W."/>
            <person name="Nel W.J."/>
            <person name="Swalarsk-Parry B.S."/>
            <person name="Vaghefi N."/>
            <person name="Wilken P.M."/>
            <person name="An Z."/>
            <person name="de Beer Z.W."/>
            <person name="De Vos L."/>
            <person name="Chen L."/>
            <person name="Duong T.A."/>
            <person name="Gao Y."/>
            <person name="Hammerbacher A."/>
            <person name="Kikkert J.R."/>
            <person name="Li Y."/>
            <person name="Li H."/>
            <person name="Li K."/>
            <person name="Li Q."/>
            <person name="Liu X."/>
            <person name="Ma X."/>
            <person name="Naidoo K."/>
            <person name="Pethybridge S.J."/>
            <person name="Sun J."/>
            <person name="Steenkamp E.T."/>
            <person name="van der Nest M.A."/>
            <person name="van Wyk S."/>
            <person name="Wingfield M.J."/>
            <person name="Xiong C."/>
            <person name="Yue Q."/>
            <person name="Zhang X."/>
        </authorList>
    </citation>
    <scope>NUCLEOTIDE SEQUENCE [LARGE SCALE GENOMIC DNA]</scope>
    <source>
        <strain evidence="2 3">BP6252</strain>
    </source>
</reference>
<feature type="region of interest" description="Disordered" evidence="1">
    <location>
        <begin position="1"/>
        <end position="21"/>
    </location>
</feature>
<dbReference type="AlphaFoldDB" id="A0A3D8RBX1"/>
<organism evidence="2 3">
    <name type="scientific">Coleophoma cylindrospora</name>
    <dbReference type="NCBI Taxonomy" id="1849047"/>
    <lineage>
        <taxon>Eukaryota</taxon>
        <taxon>Fungi</taxon>
        <taxon>Dikarya</taxon>
        <taxon>Ascomycota</taxon>
        <taxon>Pezizomycotina</taxon>
        <taxon>Leotiomycetes</taxon>
        <taxon>Helotiales</taxon>
        <taxon>Dermateaceae</taxon>
        <taxon>Coleophoma</taxon>
    </lineage>
</organism>
<comment type="caution">
    <text evidence="2">The sequence shown here is derived from an EMBL/GenBank/DDBJ whole genome shotgun (WGS) entry which is preliminary data.</text>
</comment>
<dbReference type="SUPFAM" id="SSF51197">
    <property type="entry name" value="Clavaminate synthase-like"/>
    <property type="match status" value="1"/>
</dbReference>